<feature type="transmembrane region" description="Helical" evidence="1">
    <location>
        <begin position="12"/>
        <end position="32"/>
    </location>
</feature>
<evidence type="ECO:0000259" key="2">
    <source>
        <dbReference type="SMART" id="SM00387"/>
    </source>
</evidence>
<keyword evidence="3" id="KW-0808">Transferase</keyword>
<organism evidence="3 4">
    <name type="scientific">Ruminococcus turbiniformis</name>
    <dbReference type="NCBI Taxonomy" id="2881258"/>
    <lineage>
        <taxon>Bacteria</taxon>
        <taxon>Bacillati</taxon>
        <taxon>Bacillota</taxon>
        <taxon>Clostridia</taxon>
        <taxon>Eubacteriales</taxon>
        <taxon>Oscillospiraceae</taxon>
        <taxon>Ruminococcus</taxon>
    </lineage>
</organism>
<proteinExistence type="predicted"/>
<dbReference type="SMART" id="SM00387">
    <property type="entry name" value="HATPase_c"/>
    <property type="match status" value="1"/>
</dbReference>
<protein>
    <submittedName>
        <fullName evidence="3">Histidine kinase</fullName>
    </submittedName>
</protein>
<dbReference type="Gene3D" id="6.10.340.10">
    <property type="match status" value="1"/>
</dbReference>
<dbReference type="InterPro" id="IPR010559">
    <property type="entry name" value="Sig_transdc_His_kin_internal"/>
</dbReference>
<evidence type="ECO:0000256" key="1">
    <source>
        <dbReference type="SAM" id="Phobius"/>
    </source>
</evidence>
<dbReference type="InterPro" id="IPR036890">
    <property type="entry name" value="HATPase_C_sf"/>
</dbReference>
<comment type="caution">
    <text evidence="3">The sequence shown here is derived from an EMBL/GenBank/DDBJ whole genome shotgun (WGS) entry which is preliminary data.</text>
</comment>
<sequence>MKKLNLSLRKQLVIIFIFAAFIPMTFAAALLYKSQYTRTLEKELSTQSQILKLAASNILQKVSYFNRLTASVYYNDEILRCLENGVTRPLTWQEKQQVQPAVDSMMRTDEMILSFSLLTVSGDTLFWNDGYSGVLSSNMIEPDFLKKIYEYNGQGVLSDPITYTKRRRYPSSSTSIYYGRLLRSVERSFRPIGLLIMEIDISTFEDIITSTGFNTDAALLLTTQNGTLVWGYQEELINFQIGDVIPKEIAGRPENKFSALRIGGSDYYCFYSEVGTLEYGCYSFLPASAIQESVQSVSLFIFLIFMVNFVCLVLVFMMFTWKIITPVRALSVIMKDQDFMHYHPVPPLTAHNEIGNLFYAFHEMSQRTFTLVEQLKELSKKEASQQLALLHAQLNPHFLYNTLDAISWMSQNGHSEKIPDTVSALSNILRYSIIRNTDFVTISDELFWLKNYVYIQKIRFPDLFTVDYNVPQEARNCKIPRFILQPFIENSILHGFSEKSSGGRIILKIFLREKRIFITVTDNGKGMSKSSIYSALYRETNHIGIYNTNEYIRKKFGSSFGVYIESKQNQGTTVTVCLPFQK</sequence>
<dbReference type="Pfam" id="PF06580">
    <property type="entry name" value="His_kinase"/>
    <property type="match status" value="1"/>
</dbReference>
<feature type="transmembrane region" description="Helical" evidence="1">
    <location>
        <begin position="299"/>
        <end position="321"/>
    </location>
</feature>
<gene>
    <name evidence="3" type="ORF">LKD70_01845</name>
</gene>
<dbReference type="Gene3D" id="3.30.565.10">
    <property type="entry name" value="Histidine kinase-like ATPase, C-terminal domain"/>
    <property type="match status" value="1"/>
</dbReference>
<reference evidence="3 4" key="1">
    <citation type="submission" date="2021-10" db="EMBL/GenBank/DDBJ databases">
        <title>Anaerobic single-cell dispensing facilitates the cultivation of human gut bacteria.</title>
        <authorList>
            <person name="Afrizal A."/>
        </authorList>
    </citation>
    <scope>NUCLEOTIDE SEQUENCE [LARGE SCALE GENOMIC DNA]</scope>
    <source>
        <strain evidence="3 4">CLA-AA-H200</strain>
    </source>
</reference>
<feature type="domain" description="Histidine kinase/HSP90-like ATPase" evidence="2">
    <location>
        <begin position="475"/>
        <end position="582"/>
    </location>
</feature>
<dbReference type="Proteomes" id="UP001198151">
    <property type="component" value="Unassembled WGS sequence"/>
</dbReference>
<keyword evidence="1" id="KW-1133">Transmembrane helix</keyword>
<evidence type="ECO:0000313" key="3">
    <source>
        <dbReference type="EMBL" id="MCC2253195.1"/>
    </source>
</evidence>
<accession>A0ABS8FT54</accession>
<name>A0ABS8FT54_9FIRM</name>
<dbReference type="InterPro" id="IPR003594">
    <property type="entry name" value="HATPase_dom"/>
</dbReference>
<dbReference type="InterPro" id="IPR050640">
    <property type="entry name" value="Bact_2-comp_sensor_kinase"/>
</dbReference>
<dbReference type="PANTHER" id="PTHR34220">
    <property type="entry name" value="SENSOR HISTIDINE KINASE YPDA"/>
    <property type="match status" value="1"/>
</dbReference>
<dbReference type="Pfam" id="PF02518">
    <property type="entry name" value="HATPase_c"/>
    <property type="match status" value="1"/>
</dbReference>
<keyword evidence="3" id="KW-0418">Kinase</keyword>
<keyword evidence="1" id="KW-0472">Membrane</keyword>
<keyword evidence="4" id="KW-1185">Reference proteome</keyword>
<dbReference type="SUPFAM" id="SSF55874">
    <property type="entry name" value="ATPase domain of HSP90 chaperone/DNA topoisomerase II/histidine kinase"/>
    <property type="match status" value="1"/>
</dbReference>
<dbReference type="GO" id="GO:0016301">
    <property type="term" value="F:kinase activity"/>
    <property type="evidence" value="ECO:0007669"/>
    <property type="project" value="UniProtKB-KW"/>
</dbReference>
<dbReference type="EMBL" id="JAJEQX010000002">
    <property type="protein sequence ID" value="MCC2253195.1"/>
    <property type="molecule type" value="Genomic_DNA"/>
</dbReference>
<evidence type="ECO:0000313" key="4">
    <source>
        <dbReference type="Proteomes" id="UP001198151"/>
    </source>
</evidence>
<dbReference type="RefSeq" id="WP_227706352.1">
    <property type="nucleotide sequence ID" value="NZ_JAJEQX010000002.1"/>
</dbReference>
<dbReference type="PANTHER" id="PTHR34220:SF7">
    <property type="entry name" value="SENSOR HISTIDINE KINASE YPDA"/>
    <property type="match status" value="1"/>
</dbReference>
<keyword evidence="1" id="KW-0812">Transmembrane</keyword>